<dbReference type="SUPFAM" id="SSF116922">
    <property type="entry name" value="YugE-like"/>
    <property type="match status" value="1"/>
</dbReference>
<dbReference type="Proteomes" id="UP000078447">
    <property type="component" value="Unassembled WGS sequence"/>
</dbReference>
<evidence type="ECO:0000313" key="2">
    <source>
        <dbReference type="Proteomes" id="UP000078447"/>
    </source>
</evidence>
<keyword evidence="2" id="KW-1185">Reference proteome</keyword>
<organism evidence="1 2">
    <name type="scientific">Exiguobacterium undae</name>
    <dbReference type="NCBI Taxonomy" id="169177"/>
    <lineage>
        <taxon>Bacteria</taxon>
        <taxon>Bacillati</taxon>
        <taxon>Bacillota</taxon>
        <taxon>Bacilli</taxon>
        <taxon>Bacillales</taxon>
        <taxon>Bacillales Family XII. Incertae Sedis</taxon>
        <taxon>Exiguobacterium</taxon>
    </lineage>
</organism>
<accession>A0ABX2VA56</accession>
<dbReference type="InterPro" id="IPR023162">
    <property type="entry name" value="Apc36109-like_dom_sf"/>
</dbReference>
<comment type="caution">
    <text evidence="1">The sequence shown here is derived from an EMBL/GenBank/DDBJ whole genome shotgun (WGS) entry which is preliminary data.</text>
</comment>
<sequence>MRSEELLKKYDPFHLGQGNYPTEMSAILVLLTIHDQVSPLATAIGSVFEESFGEQPDQQELTLLATNLLLCEDSCEL</sequence>
<reference evidence="1 2" key="1">
    <citation type="submission" date="2016-03" db="EMBL/GenBank/DDBJ databases">
        <authorList>
            <person name="Cho S.-Y."/>
            <person name="Lim S."/>
            <person name="Kim H."/>
            <person name="Soh E.H."/>
            <person name="Moon J.S."/>
        </authorList>
    </citation>
    <scope>NUCLEOTIDE SEQUENCE [LARGE SCALE GENOMIC DNA]</scope>
    <source>
        <strain evidence="1 2">KCTC 3810</strain>
    </source>
</reference>
<dbReference type="Gene3D" id="1.10.340.20">
    <property type="entry name" value="Apc36109-like domain"/>
    <property type="match status" value="1"/>
</dbReference>
<name>A0ABX2VA56_9BACL</name>
<protein>
    <recommendedName>
        <fullName evidence="3">DUF1871 domain-containing protein</fullName>
    </recommendedName>
</protein>
<evidence type="ECO:0008006" key="3">
    <source>
        <dbReference type="Google" id="ProtNLM"/>
    </source>
</evidence>
<gene>
    <name evidence="1" type="ORF">A3783_01770</name>
</gene>
<dbReference type="InterPro" id="IPR015053">
    <property type="entry name" value="DUF1871"/>
</dbReference>
<dbReference type="Pfam" id="PF08958">
    <property type="entry name" value="DUF1871"/>
    <property type="match status" value="1"/>
</dbReference>
<proteinExistence type="predicted"/>
<dbReference type="EMBL" id="LVVL01000001">
    <property type="protein sequence ID" value="OAN14684.1"/>
    <property type="molecule type" value="Genomic_DNA"/>
</dbReference>
<dbReference type="RefSeq" id="WP_026832262.1">
    <property type="nucleotide sequence ID" value="NZ_CP085018.1"/>
</dbReference>
<evidence type="ECO:0000313" key="1">
    <source>
        <dbReference type="EMBL" id="OAN14684.1"/>
    </source>
</evidence>